<feature type="domain" description="Aminoglycoside phosphotransferase" evidence="2">
    <location>
        <begin position="105"/>
        <end position="378"/>
    </location>
</feature>
<feature type="compositionally biased region" description="Basic and acidic residues" evidence="1">
    <location>
        <begin position="563"/>
        <end position="584"/>
    </location>
</feature>
<proteinExistence type="predicted"/>
<evidence type="ECO:0000313" key="4">
    <source>
        <dbReference type="Proteomes" id="UP000800096"/>
    </source>
</evidence>
<dbReference type="InterPro" id="IPR011009">
    <property type="entry name" value="Kinase-like_dom_sf"/>
</dbReference>
<dbReference type="Proteomes" id="UP000800096">
    <property type="component" value="Unassembled WGS sequence"/>
</dbReference>
<dbReference type="EMBL" id="ML979133">
    <property type="protein sequence ID" value="KAF1919121.1"/>
    <property type="molecule type" value="Genomic_DNA"/>
</dbReference>
<reference evidence="3" key="1">
    <citation type="journal article" date="2020" name="Stud. Mycol.">
        <title>101 Dothideomycetes genomes: a test case for predicting lifestyles and emergence of pathogens.</title>
        <authorList>
            <person name="Haridas S."/>
            <person name="Albert R."/>
            <person name="Binder M."/>
            <person name="Bloem J."/>
            <person name="Labutti K."/>
            <person name="Salamov A."/>
            <person name="Andreopoulos B."/>
            <person name="Baker S."/>
            <person name="Barry K."/>
            <person name="Bills G."/>
            <person name="Bluhm B."/>
            <person name="Cannon C."/>
            <person name="Castanera R."/>
            <person name="Culley D."/>
            <person name="Daum C."/>
            <person name="Ezra D."/>
            <person name="Gonzalez J."/>
            <person name="Henrissat B."/>
            <person name="Kuo A."/>
            <person name="Liang C."/>
            <person name="Lipzen A."/>
            <person name="Lutzoni F."/>
            <person name="Magnuson J."/>
            <person name="Mondo S."/>
            <person name="Nolan M."/>
            <person name="Ohm R."/>
            <person name="Pangilinan J."/>
            <person name="Park H.-J."/>
            <person name="Ramirez L."/>
            <person name="Alfaro M."/>
            <person name="Sun H."/>
            <person name="Tritt A."/>
            <person name="Yoshinaga Y."/>
            <person name="Zwiers L.-H."/>
            <person name="Turgeon B."/>
            <person name="Goodwin S."/>
            <person name="Spatafora J."/>
            <person name="Crous P."/>
            <person name="Grigoriev I."/>
        </authorList>
    </citation>
    <scope>NUCLEOTIDE SEQUENCE</scope>
    <source>
        <strain evidence="3">HMLAC05119</strain>
    </source>
</reference>
<dbReference type="PANTHER" id="PTHR36091:SF2">
    <property type="entry name" value="AMINOGLYCOSIDE PHOSPHOTRANSFERASE DOMAIN-CONTAINING PROTEIN"/>
    <property type="match status" value="1"/>
</dbReference>
<dbReference type="Gene3D" id="3.90.1200.10">
    <property type="match status" value="1"/>
</dbReference>
<sequence>MRRFRVDILKPRFLFHACFSPRQDVYTARQTVAYSTGETLQAGKISSDNQDSEHTFYNYTSGRWLYNEPLRLSERRRHFDIHELCQAVAKSVGRSTDEITTFAKIAEGGSYRIFEATFQGEASVIVRLPYPSTIPGEYGIISEVATMKYLRLRGVPIPEVFDWSLSTDNPVQCEYIIMEKVQGKELEHTWYTMTAKERMAVVEKIVDIERMLFESPFPASGSIYFKDSVGSCSNTIDLPLAVNCGKTDGFCIGPSSEFLWWYQRQNELAVNRGPWKTTKELLEAVGHRELTWLQKFGKRRFPREPLYREFYGRQEVDPQVQVDSLMDYLKVAPHIIPDNLELCQPTIRHPDLSPTNIFVSESGDITGVIDWQHSTILPMFLQAKIPKYFQNYGDDESENFRRPKLRADFDSLEESEKASELELYRRRQLHYFYLGFTSTNNKPHFHAMGKHDLIVRNRLYDTAGRPWEGDNTSLKAAIVQTSTYWPDIATSAMKEANFPVKYPDTDVANCLHIDAKQKIADAQMQQLCDFIGVNIDGWVPPDSYEEAREKEQYIKQQMLEAAETEHERKELDEHWPFQDHDELD</sequence>
<protein>
    <submittedName>
        <fullName evidence="3">Phosphotransferase family protein</fullName>
    </submittedName>
</protein>
<accession>A0A6A5QTK9</accession>
<keyword evidence="3" id="KW-0808">Transferase</keyword>
<dbReference type="Pfam" id="PF01636">
    <property type="entry name" value="APH"/>
    <property type="match status" value="1"/>
</dbReference>
<evidence type="ECO:0000313" key="3">
    <source>
        <dbReference type="EMBL" id="KAF1919121.1"/>
    </source>
</evidence>
<dbReference type="GO" id="GO:0005739">
    <property type="term" value="C:mitochondrion"/>
    <property type="evidence" value="ECO:0007669"/>
    <property type="project" value="TreeGrafter"/>
</dbReference>
<keyword evidence="4" id="KW-1185">Reference proteome</keyword>
<evidence type="ECO:0000256" key="1">
    <source>
        <dbReference type="SAM" id="MobiDB-lite"/>
    </source>
</evidence>
<name>A0A6A5QTK9_AMPQU</name>
<dbReference type="GO" id="GO:0016740">
    <property type="term" value="F:transferase activity"/>
    <property type="evidence" value="ECO:0007669"/>
    <property type="project" value="UniProtKB-KW"/>
</dbReference>
<dbReference type="InterPro" id="IPR051035">
    <property type="entry name" value="Mito_inheritance_9"/>
</dbReference>
<dbReference type="SUPFAM" id="SSF56112">
    <property type="entry name" value="Protein kinase-like (PK-like)"/>
    <property type="match status" value="1"/>
</dbReference>
<dbReference type="AlphaFoldDB" id="A0A6A5QTK9"/>
<gene>
    <name evidence="3" type="ORF">BDU57DRAFT_545845</name>
</gene>
<dbReference type="OrthoDB" id="10003767at2759"/>
<organism evidence="3 4">
    <name type="scientific">Ampelomyces quisqualis</name>
    <name type="common">Powdery mildew agent</name>
    <dbReference type="NCBI Taxonomy" id="50730"/>
    <lineage>
        <taxon>Eukaryota</taxon>
        <taxon>Fungi</taxon>
        <taxon>Dikarya</taxon>
        <taxon>Ascomycota</taxon>
        <taxon>Pezizomycotina</taxon>
        <taxon>Dothideomycetes</taxon>
        <taxon>Pleosporomycetidae</taxon>
        <taxon>Pleosporales</taxon>
        <taxon>Pleosporineae</taxon>
        <taxon>Phaeosphaeriaceae</taxon>
        <taxon>Ampelomyces</taxon>
    </lineage>
</organism>
<dbReference type="PANTHER" id="PTHR36091">
    <property type="entry name" value="ALTERED INHERITANCE OF MITOCHONDRIA PROTEIN 9, MITOCHONDRIAL"/>
    <property type="match status" value="1"/>
</dbReference>
<evidence type="ECO:0000259" key="2">
    <source>
        <dbReference type="Pfam" id="PF01636"/>
    </source>
</evidence>
<feature type="region of interest" description="Disordered" evidence="1">
    <location>
        <begin position="560"/>
        <end position="584"/>
    </location>
</feature>
<dbReference type="InterPro" id="IPR002575">
    <property type="entry name" value="Aminoglycoside_PTrfase"/>
</dbReference>